<protein>
    <submittedName>
        <fullName evidence="2">Uncharacterized protein</fullName>
    </submittedName>
</protein>
<name>A0A841I094_9DEIO</name>
<evidence type="ECO:0000313" key="2">
    <source>
        <dbReference type="EMBL" id="MBB6097405.1"/>
    </source>
</evidence>
<proteinExistence type="predicted"/>
<accession>A0A841I094</accession>
<gene>
    <name evidence="2" type="ORF">HNR42_000819</name>
</gene>
<sequence>MRPIRVRLFEDQGNMREMDLEEARSIDARFGTLEALLAQLAELADARGLTFEIEVFDTADIRVTPRGMSQGGQANPGDPSPALPPQE</sequence>
<reference evidence="2 3" key="1">
    <citation type="submission" date="2020-08" db="EMBL/GenBank/DDBJ databases">
        <title>Genomic Encyclopedia of Type Strains, Phase IV (KMG-IV): sequencing the most valuable type-strain genomes for metagenomic binning, comparative biology and taxonomic classification.</title>
        <authorList>
            <person name="Goeker M."/>
        </authorList>
    </citation>
    <scope>NUCLEOTIDE SEQUENCE [LARGE SCALE GENOMIC DNA]</scope>
    <source>
        <strain evidence="2 3">DSM 21458</strain>
    </source>
</reference>
<dbReference type="EMBL" id="JACHHG010000002">
    <property type="protein sequence ID" value="MBB6097405.1"/>
    <property type="molecule type" value="Genomic_DNA"/>
</dbReference>
<dbReference type="AlphaFoldDB" id="A0A841I094"/>
<comment type="caution">
    <text evidence="2">The sequence shown here is derived from an EMBL/GenBank/DDBJ whole genome shotgun (WGS) entry which is preliminary data.</text>
</comment>
<evidence type="ECO:0000313" key="3">
    <source>
        <dbReference type="Proteomes" id="UP000569951"/>
    </source>
</evidence>
<dbReference type="Proteomes" id="UP000569951">
    <property type="component" value="Unassembled WGS sequence"/>
</dbReference>
<organism evidence="2 3">
    <name type="scientific">Deinobacterium chartae</name>
    <dbReference type="NCBI Taxonomy" id="521158"/>
    <lineage>
        <taxon>Bacteria</taxon>
        <taxon>Thermotogati</taxon>
        <taxon>Deinococcota</taxon>
        <taxon>Deinococci</taxon>
        <taxon>Deinococcales</taxon>
        <taxon>Deinococcaceae</taxon>
        <taxon>Deinobacterium</taxon>
    </lineage>
</organism>
<dbReference type="RefSeq" id="WP_183984752.1">
    <property type="nucleotide sequence ID" value="NZ_JACHHG010000002.1"/>
</dbReference>
<feature type="region of interest" description="Disordered" evidence="1">
    <location>
        <begin position="64"/>
        <end position="87"/>
    </location>
</feature>
<evidence type="ECO:0000256" key="1">
    <source>
        <dbReference type="SAM" id="MobiDB-lite"/>
    </source>
</evidence>
<feature type="compositionally biased region" description="Pro residues" evidence="1">
    <location>
        <begin position="78"/>
        <end position="87"/>
    </location>
</feature>
<keyword evidence="3" id="KW-1185">Reference proteome</keyword>